<keyword evidence="1" id="KW-0812">Transmembrane</keyword>
<comment type="caution">
    <text evidence="3">The sequence shown here is derived from an EMBL/GenBank/DDBJ whole genome shotgun (WGS) entry which is preliminary data.</text>
</comment>
<gene>
    <name evidence="3" type="ORF">FFL01_26510</name>
</gene>
<proteinExistence type="predicted"/>
<evidence type="ECO:0000259" key="2">
    <source>
        <dbReference type="Pfam" id="PF20016"/>
    </source>
</evidence>
<dbReference type="Proteomes" id="UP000316775">
    <property type="component" value="Unassembled WGS sequence"/>
</dbReference>
<dbReference type="RefSeq" id="WP_073243168.1">
    <property type="nucleotide sequence ID" value="NZ_BJNP01000033.1"/>
</dbReference>
<dbReference type="InterPro" id="IPR045535">
    <property type="entry name" value="ThsA_Macro"/>
</dbReference>
<feature type="transmembrane region" description="Helical" evidence="1">
    <location>
        <begin position="14"/>
        <end position="34"/>
    </location>
</feature>
<dbReference type="STRING" id="983.SAMN05443543_10348"/>
<dbReference type="EMBL" id="BJNP01000033">
    <property type="protein sequence ID" value="GEC73112.1"/>
    <property type="molecule type" value="Genomic_DNA"/>
</dbReference>
<feature type="transmembrane region" description="Helical" evidence="1">
    <location>
        <begin position="41"/>
        <end position="61"/>
    </location>
</feature>
<keyword evidence="1" id="KW-1133">Transmembrane helix</keyword>
<dbReference type="AlphaFoldDB" id="A0A4Y4B149"/>
<dbReference type="OrthoDB" id="2606558at2"/>
<dbReference type="Pfam" id="PF20016">
    <property type="entry name" value="ThsA_Macro"/>
    <property type="match status" value="1"/>
</dbReference>
<evidence type="ECO:0000256" key="1">
    <source>
        <dbReference type="SAM" id="Phobius"/>
    </source>
</evidence>
<sequence length="280" mass="32710">MKVNFFDKAVRNKFWIYFSVISGILSFILLFNIVPEEHKECLKYFGYLSFFILIIIYLIIWCRANKLKNIDIDIDGSNVNIKCGDLFSEDGLKTIAFNEYFDTIVDDKIISNKSLNGIFINKYFSGKIQELDNFIVEKSDELDVINNQVNRRLGGKTVQFKLSTIFVYDEFILTAFSKFDEHNKATLTMPEYIEFLINFWDRVNRVYAQKTVSVPVFGSGITRIKEHKNISDEDLLKIMLWTFKLSEMKFKHPAKLTIVIHKDKIGQINLFNIKSIELGI</sequence>
<keyword evidence="4" id="KW-1185">Reference proteome</keyword>
<reference evidence="3 4" key="1">
    <citation type="submission" date="2019-06" db="EMBL/GenBank/DDBJ databases">
        <title>Whole genome shotgun sequence of Flavobacterium flevense NBRC 14960.</title>
        <authorList>
            <person name="Hosoyama A."/>
            <person name="Uohara A."/>
            <person name="Ohji S."/>
            <person name="Ichikawa N."/>
        </authorList>
    </citation>
    <scope>NUCLEOTIDE SEQUENCE [LARGE SCALE GENOMIC DNA]</scope>
    <source>
        <strain evidence="3 4">NBRC 14960</strain>
    </source>
</reference>
<name>A0A4Y4B149_9FLAO</name>
<feature type="domain" description="Thoeris protein ThsA Macro" evidence="2">
    <location>
        <begin position="79"/>
        <end position="261"/>
    </location>
</feature>
<protein>
    <recommendedName>
        <fullName evidence="2">Thoeris protein ThsA Macro domain-containing protein</fullName>
    </recommendedName>
</protein>
<evidence type="ECO:0000313" key="4">
    <source>
        <dbReference type="Proteomes" id="UP000316775"/>
    </source>
</evidence>
<evidence type="ECO:0000313" key="3">
    <source>
        <dbReference type="EMBL" id="GEC73112.1"/>
    </source>
</evidence>
<keyword evidence="1" id="KW-0472">Membrane</keyword>
<organism evidence="3 4">
    <name type="scientific">Flavobacterium flevense</name>
    <dbReference type="NCBI Taxonomy" id="983"/>
    <lineage>
        <taxon>Bacteria</taxon>
        <taxon>Pseudomonadati</taxon>
        <taxon>Bacteroidota</taxon>
        <taxon>Flavobacteriia</taxon>
        <taxon>Flavobacteriales</taxon>
        <taxon>Flavobacteriaceae</taxon>
        <taxon>Flavobacterium</taxon>
    </lineage>
</organism>
<accession>A0A4Y4B149</accession>